<evidence type="ECO:0000313" key="3">
    <source>
        <dbReference type="Proteomes" id="UP001183809"/>
    </source>
</evidence>
<reference evidence="3" key="1">
    <citation type="submission" date="2023-07" db="EMBL/GenBank/DDBJ databases">
        <title>30 novel species of actinomycetes from the DSMZ collection.</title>
        <authorList>
            <person name="Nouioui I."/>
        </authorList>
    </citation>
    <scope>NUCLEOTIDE SEQUENCE [LARGE SCALE GENOMIC DNA]</scope>
    <source>
        <strain evidence="3">DSM 41699</strain>
    </source>
</reference>
<organism evidence="2 3">
    <name type="scientific">Streptomyces gibsoniae</name>
    <dbReference type="NCBI Taxonomy" id="3075529"/>
    <lineage>
        <taxon>Bacteria</taxon>
        <taxon>Bacillati</taxon>
        <taxon>Actinomycetota</taxon>
        <taxon>Actinomycetes</taxon>
        <taxon>Kitasatosporales</taxon>
        <taxon>Streptomycetaceae</taxon>
        <taxon>Streptomyces</taxon>
    </lineage>
</organism>
<feature type="compositionally biased region" description="Polar residues" evidence="1">
    <location>
        <begin position="30"/>
        <end position="41"/>
    </location>
</feature>
<dbReference type="RefSeq" id="WP_311696822.1">
    <property type="nucleotide sequence ID" value="NZ_JAVREY010000023.1"/>
</dbReference>
<gene>
    <name evidence="2" type="ORF">RM764_20470</name>
</gene>
<protein>
    <submittedName>
        <fullName evidence="2">Uncharacterized protein</fullName>
    </submittedName>
</protein>
<comment type="caution">
    <text evidence="2">The sequence shown here is derived from an EMBL/GenBank/DDBJ whole genome shotgun (WGS) entry which is preliminary data.</text>
</comment>
<sequence>MSGKSHRVSVVPARGGRKYVWRCSCGVSGWETSSSSQAQRQGEQHKATTRR</sequence>
<evidence type="ECO:0000313" key="2">
    <source>
        <dbReference type="EMBL" id="MDT0465352.1"/>
    </source>
</evidence>
<keyword evidence="3" id="KW-1185">Reference proteome</keyword>
<feature type="region of interest" description="Disordered" evidence="1">
    <location>
        <begin position="28"/>
        <end position="51"/>
    </location>
</feature>
<feature type="compositionally biased region" description="Basic and acidic residues" evidence="1">
    <location>
        <begin position="42"/>
        <end position="51"/>
    </location>
</feature>
<accession>A0ABU2TWK9</accession>
<name>A0ABU2TWK9_9ACTN</name>
<dbReference type="Proteomes" id="UP001183809">
    <property type="component" value="Unassembled WGS sequence"/>
</dbReference>
<dbReference type="EMBL" id="JAVREY010000023">
    <property type="protein sequence ID" value="MDT0465352.1"/>
    <property type="molecule type" value="Genomic_DNA"/>
</dbReference>
<evidence type="ECO:0000256" key="1">
    <source>
        <dbReference type="SAM" id="MobiDB-lite"/>
    </source>
</evidence>
<proteinExistence type="predicted"/>